<dbReference type="Proteomes" id="UP001054252">
    <property type="component" value="Unassembled WGS sequence"/>
</dbReference>
<dbReference type="PANTHER" id="PTHR13031:SF0">
    <property type="entry name" value="RIBONUCLEASE P PROTEIN SUBUNIT P30"/>
    <property type="match status" value="1"/>
</dbReference>
<feature type="compositionally biased region" description="Basic and acidic residues" evidence="6">
    <location>
        <begin position="641"/>
        <end position="659"/>
    </location>
</feature>
<evidence type="ECO:0000256" key="5">
    <source>
        <dbReference type="ARBA" id="ARBA00023242"/>
    </source>
</evidence>
<keyword evidence="4" id="KW-0378">Hydrolase</keyword>
<feature type="region of interest" description="Disordered" evidence="6">
    <location>
        <begin position="641"/>
        <end position="662"/>
    </location>
</feature>
<keyword evidence="5" id="KW-0539">Nucleus</keyword>
<protein>
    <submittedName>
        <fullName evidence="7">Uncharacterized protein</fullName>
    </submittedName>
</protein>
<dbReference type="GO" id="GO:0016787">
    <property type="term" value="F:hydrolase activity"/>
    <property type="evidence" value="ECO:0007669"/>
    <property type="project" value="UniProtKB-KW"/>
</dbReference>
<evidence type="ECO:0000256" key="1">
    <source>
        <dbReference type="ARBA" id="ARBA00004123"/>
    </source>
</evidence>
<dbReference type="GO" id="GO:0008033">
    <property type="term" value="P:tRNA processing"/>
    <property type="evidence" value="ECO:0007669"/>
    <property type="project" value="UniProtKB-KW"/>
</dbReference>
<keyword evidence="8" id="KW-1185">Reference proteome</keyword>
<dbReference type="SUPFAM" id="SSF89550">
    <property type="entry name" value="PHP domain-like"/>
    <property type="match status" value="1"/>
</dbReference>
<dbReference type="Gene3D" id="3.20.20.140">
    <property type="entry name" value="Metal-dependent hydrolases"/>
    <property type="match status" value="1"/>
</dbReference>
<evidence type="ECO:0000256" key="2">
    <source>
        <dbReference type="ARBA" id="ARBA00007331"/>
    </source>
</evidence>
<proteinExistence type="inferred from homology"/>
<gene>
    <name evidence="7" type="ORF">SLEP1_g19875</name>
</gene>
<organism evidence="7 8">
    <name type="scientific">Rubroshorea leprosula</name>
    <dbReference type="NCBI Taxonomy" id="152421"/>
    <lineage>
        <taxon>Eukaryota</taxon>
        <taxon>Viridiplantae</taxon>
        <taxon>Streptophyta</taxon>
        <taxon>Embryophyta</taxon>
        <taxon>Tracheophyta</taxon>
        <taxon>Spermatophyta</taxon>
        <taxon>Magnoliopsida</taxon>
        <taxon>eudicotyledons</taxon>
        <taxon>Gunneridae</taxon>
        <taxon>Pentapetalae</taxon>
        <taxon>rosids</taxon>
        <taxon>malvids</taxon>
        <taxon>Malvales</taxon>
        <taxon>Dipterocarpaceae</taxon>
        <taxon>Rubroshorea</taxon>
    </lineage>
</organism>
<evidence type="ECO:0000256" key="6">
    <source>
        <dbReference type="SAM" id="MobiDB-lite"/>
    </source>
</evidence>
<feature type="compositionally biased region" description="Basic and acidic residues" evidence="6">
    <location>
        <begin position="724"/>
        <end position="733"/>
    </location>
</feature>
<comment type="subcellular location">
    <subcellularLocation>
        <location evidence="1">Nucleus</location>
    </subcellularLocation>
</comment>
<dbReference type="GO" id="GO:0005655">
    <property type="term" value="C:nucleolar ribonuclease P complex"/>
    <property type="evidence" value="ECO:0007669"/>
    <property type="project" value="TreeGrafter"/>
</dbReference>
<keyword evidence="3" id="KW-0819">tRNA processing</keyword>
<evidence type="ECO:0000256" key="4">
    <source>
        <dbReference type="ARBA" id="ARBA00022801"/>
    </source>
</evidence>
<accession>A0AAV5J8E0</accession>
<dbReference type="PANTHER" id="PTHR13031">
    <property type="entry name" value="RIBONUCLEASE P SUBUNIT P30"/>
    <property type="match status" value="1"/>
</dbReference>
<dbReference type="EMBL" id="BPVZ01000028">
    <property type="protein sequence ID" value="GKV08210.1"/>
    <property type="molecule type" value="Genomic_DNA"/>
</dbReference>
<dbReference type="InterPro" id="IPR016195">
    <property type="entry name" value="Pol/histidinol_Pase-like"/>
</dbReference>
<evidence type="ECO:0000313" key="7">
    <source>
        <dbReference type="EMBL" id="GKV08210.1"/>
    </source>
</evidence>
<dbReference type="Pfam" id="PF01876">
    <property type="entry name" value="RNase_P_p30"/>
    <property type="match status" value="1"/>
</dbReference>
<reference evidence="7 8" key="1">
    <citation type="journal article" date="2021" name="Commun. Biol.">
        <title>The genome of Shorea leprosula (Dipterocarpaceae) highlights the ecological relevance of drought in aseasonal tropical rainforests.</title>
        <authorList>
            <person name="Ng K.K.S."/>
            <person name="Kobayashi M.J."/>
            <person name="Fawcett J.A."/>
            <person name="Hatakeyama M."/>
            <person name="Paape T."/>
            <person name="Ng C.H."/>
            <person name="Ang C.C."/>
            <person name="Tnah L.H."/>
            <person name="Lee C.T."/>
            <person name="Nishiyama T."/>
            <person name="Sese J."/>
            <person name="O'Brien M.J."/>
            <person name="Copetti D."/>
            <person name="Mohd Noor M.I."/>
            <person name="Ong R.C."/>
            <person name="Putra M."/>
            <person name="Sireger I.Z."/>
            <person name="Indrioko S."/>
            <person name="Kosugi Y."/>
            <person name="Izuno A."/>
            <person name="Isagi Y."/>
            <person name="Lee S.L."/>
            <person name="Shimizu K.K."/>
        </authorList>
    </citation>
    <scope>NUCLEOTIDE SEQUENCE [LARGE SCALE GENOMIC DNA]</scope>
    <source>
        <strain evidence="7">214</strain>
    </source>
</reference>
<sequence length="779" mass="86159">MGFFDLNIPYLESSPSNTAANAAQKAVRIKIVVKAMELGYTGIAYNRTMKGVMSERDRCAIPVLTLSSLLKVAPSLSSSVNFHRDLLGVPQSSPFRQYTRLTVCVDNVPQCQALNSGNPILKSYDIVAATPLNQTAFDYTCEKAEVDIIAIDFSDKMPFRLKQPMVKAAVERGVYFEITYADLIVDVQVRRQLISNAKLLVDWTRGKNLIFSSAAPSVWEFRGPNDVANLASLLGVSTERARAAVSKNCRTLIANALRRKHFFKEIVRIEPISSSGKCDSGKLGSFDWLKWDPISSGDGDLILDDMVTSVSVSASASSKELKTVKAIDFSSDIDNMPSHGFQVKDLIFGTKAIDTLIRTDEMSEKSNTLDLLAKSKTTSFDNTTLELQTPIFMDSEKLENETTQCFSKTLDVRKFTTFTEKDLENPCVSDVVFASFQTEQQEQDLQLRKCISSHELNIESQNKNVLFHASGCELNIVRSNENVTSLTSAIDIELHATKNADVELVAEKVDVDHLTVGTDMEDGEDGSLTLDNMSLHRNTLERKLPLNPGDEADITDRVSSLDSDQMTVDFSATSQEAQVEVIIVEHKHGEAANVKINQPSAALSSVLYENAVEREPVTVAEIGHALTYKANDDLLSANYEAQHEASREGEKNTKADKKGNHPTAVLSDLSLHENVVEGEVISAAGGDAVVEQISFMEADDLMKLKDKPSTVDYNVQMEEAAEKQKYVESDSKNDYPALIKDTTSGKPRARRRTSHQLPLFPFSRALRHRSFKKKARKPS</sequence>
<comment type="caution">
    <text evidence="7">The sequence shown here is derived from an EMBL/GenBank/DDBJ whole genome shotgun (WGS) entry which is preliminary data.</text>
</comment>
<feature type="region of interest" description="Disordered" evidence="6">
    <location>
        <begin position="724"/>
        <end position="759"/>
    </location>
</feature>
<dbReference type="AlphaFoldDB" id="A0AAV5J8E0"/>
<dbReference type="FunFam" id="3.20.20.140:FF:000044">
    <property type="entry name" value="Polymerase/histidinol phosphatase-like protein"/>
    <property type="match status" value="1"/>
</dbReference>
<evidence type="ECO:0000313" key="8">
    <source>
        <dbReference type="Proteomes" id="UP001054252"/>
    </source>
</evidence>
<dbReference type="GO" id="GO:0003723">
    <property type="term" value="F:RNA binding"/>
    <property type="evidence" value="ECO:0007669"/>
    <property type="project" value="TreeGrafter"/>
</dbReference>
<evidence type="ECO:0000256" key="3">
    <source>
        <dbReference type="ARBA" id="ARBA00022694"/>
    </source>
</evidence>
<dbReference type="InterPro" id="IPR002738">
    <property type="entry name" value="RNase_P_p30"/>
</dbReference>
<comment type="similarity">
    <text evidence="2">Belongs to the eukaryotic/archaeal RNase P protein component 3 family.</text>
</comment>
<name>A0AAV5J8E0_9ROSI</name>